<sequence>MSTHIYNPFSDFRFDNQTCFLSGQPLRSADEQIQVFPHWLMRRFDLEDKPFKLLDESIRTYKQLQLPCATVVAERIAELDRQVEQAFDSGYRVVKDLDSVLLFQWVAKLVYGVVFNEIQAGIRQQLLSGEAMNFSQVLAHKFKNLHLMLQSLIMPMQFDGATPFSVVVAHVDNPQDTFSYRDEINTLVYSLRMNDFGLIVCLQDNGTNNIYHGEYLEKVNEQVLHPIQFEELCARYFYSAYLFSRLPEYTILPTPDRVYVEPMPLADMSMRPMFDHWQIKTFGQVLENFWKPWGYSLFEIIKNPEHPMSFLLDDRGDFIPANTISLAKE</sequence>
<dbReference type="EMBL" id="FNZR01000006">
    <property type="protein sequence ID" value="SEL55023.1"/>
    <property type="molecule type" value="Genomic_DNA"/>
</dbReference>
<accession>A0A1H7R4B7</accession>
<keyword evidence="2" id="KW-1185">Reference proteome</keyword>
<name>A0A1H7R4B7_9SPHI</name>
<protein>
    <submittedName>
        <fullName evidence="1">Uncharacterized protein</fullName>
    </submittedName>
</protein>
<dbReference type="OrthoDB" id="978976at2"/>
<gene>
    <name evidence="1" type="ORF">SAMN05421740_106268</name>
</gene>
<dbReference type="Proteomes" id="UP000198916">
    <property type="component" value="Unassembled WGS sequence"/>
</dbReference>
<proteinExistence type="predicted"/>
<reference evidence="2" key="1">
    <citation type="submission" date="2016-10" db="EMBL/GenBank/DDBJ databases">
        <authorList>
            <person name="Varghese N."/>
            <person name="Submissions S."/>
        </authorList>
    </citation>
    <scope>NUCLEOTIDE SEQUENCE [LARGE SCALE GENOMIC DNA]</scope>
    <source>
        <strain evidence="2">Jip14</strain>
    </source>
</reference>
<dbReference type="AlphaFoldDB" id="A0A1H7R4B7"/>
<organism evidence="1 2">
    <name type="scientific">Parapedobacter koreensis</name>
    <dbReference type="NCBI Taxonomy" id="332977"/>
    <lineage>
        <taxon>Bacteria</taxon>
        <taxon>Pseudomonadati</taxon>
        <taxon>Bacteroidota</taxon>
        <taxon>Sphingobacteriia</taxon>
        <taxon>Sphingobacteriales</taxon>
        <taxon>Sphingobacteriaceae</taxon>
        <taxon>Parapedobacter</taxon>
    </lineage>
</organism>
<evidence type="ECO:0000313" key="1">
    <source>
        <dbReference type="EMBL" id="SEL55023.1"/>
    </source>
</evidence>
<dbReference type="STRING" id="332977.SAMN05421740_106268"/>
<dbReference type="RefSeq" id="WP_090606880.1">
    <property type="nucleotide sequence ID" value="NZ_FNZR01000006.1"/>
</dbReference>
<evidence type="ECO:0000313" key="2">
    <source>
        <dbReference type="Proteomes" id="UP000198916"/>
    </source>
</evidence>